<accession>A0ABP1FU43</accession>
<sequence>MYMPKPPYAAPGSGNALSPSQSAQNNQTLDRFNRTQDTYVIAIAVSCAFAGVVLLAVGGIAATIEMRKYELRAAQAGQAQGQWPVGPGQRAAAGDSASSSAEQEHVISVMVVQPDDTVTIACQLAASPKQHEAQMTPQWQDVERGHNADAQTVEELCRAGSSPAY</sequence>
<comment type="caution">
    <text evidence="3">The sequence shown here is derived from an EMBL/GenBank/DDBJ whole genome shotgun (WGS) entry which is preliminary data.</text>
</comment>
<keyword evidence="4" id="KW-1185">Reference proteome</keyword>
<keyword evidence="2" id="KW-1133">Transmembrane helix</keyword>
<protein>
    <submittedName>
        <fullName evidence="3">G3954 protein</fullName>
    </submittedName>
</protein>
<feature type="compositionally biased region" description="Polar residues" evidence="1">
    <location>
        <begin position="15"/>
        <end position="26"/>
    </location>
</feature>
<feature type="region of interest" description="Disordered" evidence="1">
    <location>
        <begin position="1"/>
        <end position="26"/>
    </location>
</feature>
<feature type="transmembrane region" description="Helical" evidence="2">
    <location>
        <begin position="39"/>
        <end position="62"/>
    </location>
</feature>
<evidence type="ECO:0000313" key="3">
    <source>
        <dbReference type="EMBL" id="CAL5221713.1"/>
    </source>
</evidence>
<evidence type="ECO:0000256" key="1">
    <source>
        <dbReference type="SAM" id="MobiDB-lite"/>
    </source>
</evidence>
<reference evidence="3 4" key="1">
    <citation type="submission" date="2024-06" db="EMBL/GenBank/DDBJ databases">
        <authorList>
            <person name="Kraege A."/>
            <person name="Thomma B."/>
        </authorList>
    </citation>
    <scope>NUCLEOTIDE SEQUENCE [LARGE SCALE GENOMIC DNA]</scope>
</reference>
<gene>
    <name evidence="3" type="primary">g3954</name>
    <name evidence="3" type="ORF">VP750_LOCUS3372</name>
</gene>
<dbReference type="Proteomes" id="UP001497392">
    <property type="component" value="Unassembled WGS sequence"/>
</dbReference>
<evidence type="ECO:0000313" key="4">
    <source>
        <dbReference type="Proteomes" id="UP001497392"/>
    </source>
</evidence>
<name>A0ABP1FU43_9CHLO</name>
<proteinExistence type="predicted"/>
<evidence type="ECO:0000256" key="2">
    <source>
        <dbReference type="SAM" id="Phobius"/>
    </source>
</evidence>
<keyword evidence="2" id="KW-0812">Transmembrane</keyword>
<feature type="region of interest" description="Disordered" evidence="1">
    <location>
        <begin position="78"/>
        <end position="99"/>
    </location>
</feature>
<organism evidence="3 4">
    <name type="scientific">Coccomyxa viridis</name>
    <dbReference type="NCBI Taxonomy" id="1274662"/>
    <lineage>
        <taxon>Eukaryota</taxon>
        <taxon>Viridiplantae</taxon>
        <taxon>Chlorophyta</taxon>
        <taxon>core chlorophytes</taxon>
        <taxon>Trebouxiophyceae</taxon>
        <taxon>Trebouxiophyceae incertae sedis</taxon>
        <taxon>Coccomyxaceae</taxon>
        <taxon>Coccomyxa</taxon>
    </lineage>
</organism>
<keyword evidence="2" id="KW-0472">Membrane</keyword>
<dbReference type="EMBL" id="CAXHTA020000005">
    <property type="protein sequence ID" value="CAL5221713.1"/>
    <property type="molecule type" value="Genomic_DNA"/>
</dbReference>